<dbReference type="Proteomes" id="UP000677228">
    <property type="component" value="Unassembled WGS sequence"/>
</dbReference>
<proteinExistence type="predicted"/>
<feature type="region of interest" description="Disordered" evidence="1">
    <location>
        <begin position="1"/>
        <end position="45"/>
    </location>
</feature>
<name>A0A8S2MB87_9BILA</name>
<dbReference type="AlphaFoldDB" id="A0A8S2MB87"/>
<evidence type="ECO:0000313" key="3">
    <source>
        <dbReference type="EMBL" id="CAF3948909.1"/>
    </source>
</evidence>
<accession>A0A8S2MB87</accession>
<gene>
    <name evidence="2" type="ORF">OVA965_LOCUS21402</name>
    <name evidence="3" type="ORF">TMI583_LOCUS22040</name>
</gene>
<evidence type="ECO:0008006" key="5">
    <source>
        <dbReference type="Google" id="ProtNLM"/>
    </source>
</evidence>
<feature type="compositionally biased region" description="Polar residues" evidence="1">
    <location>
        <begin position="18"/>
        <end position="45"/>
    </location>
</feature>
<evidence type="ECO:0000313" key="4">
    <source>
        <dbReference type="Proteomes" id="UP000682733"/>
    </source>
</evidence>
<sequence>MEGTPPDGGAVRKKPKTTSRPQQQRRYTSNHNISNEQSVNHQSQQSMSKLAPLILQGAQLGRYDLNKIIKTHLPAVRLTDIQCNKNGTITMFAADVKSFNDILLELPKQKFGNATNVKVFIPRTIQRVMDTEKQAFLKNVNVRITTDEIELALTSVGLLVEKVERLKNHTKQHDGTTVKVTFADVFNRNTIVRTGLQIDHMFIATEAARFATKPVQCFICLGYGHISKYRRDKQQICSRCAGSHDVKNCAEADTNIQCKNCSGHHHATDSKCPKYQEIKEGVTNRKTFRMRPHQSMKETVAVPKQSDLHIDKSLIRDDVTDLLQNDAEIKQQIQSLKSNSIDDITNIVYDAVIKRINKRLISIEQRIDQLEYQNYYLEQSVNKRQRHSRQFNLRFIGFKEQEGGKMTNRIVECAQKAGINLQTEDIELSHPIGARKEGVSRPVIARFLSRVKLRSFLSQRKKVKDLTGITIYEDLTKMDKQLLDELRSRLDGNDKKYAFTRNGRVIYKNEHQQFMVINSPYDLDKHLPVK</sequence>
<dbReference type="EMBL" id="CAJNOK010011715">
    <property type="protein sequence ID" value="CAF1146811.1"/>
    <property type="molecule type" value="Genomic_DNA"/>
</dbReference>
<reference evidence="3" key="1">
    <citation type="submission" date="2021-02" db="EMBL/GenBank/DDBJ databases">
        <authorList>
            <person name="Nowell W R."/>
        </authorList>
    </citation>
    <scope>NUCLEOTIDE SEQUENCE</scope>
</reference>
<evidence type="ECO:0000256" key="1">
    <source>
        <dbReference type="SAM" id="MobiDB-lite"/>
    </source>
</evidence>
<protein>
    <recommendedName>
        <fullName evidence="5">Pre-C2HC domain-containing protein</fullName>
    </recommendedName>
</protein>
<dbReference type="Proteomes" id="UP000682733">
    <property type="component" value="Unassembled WGS sequence"/>
</dbReference>
<organism evidence="3 4">
    <name type="scientific">Didymodactylos carnosus</name>
    <dbReference type="NCBI Taxonomy" id="1234261"/>
    <lineage>
        <taxon>Eukaryota</taxon>
        <taxon>Metazoa</taxon>
        <taxon>Spiralia</taxon>
        <taxon>Gnathifera</taxon>
        <taxon>Rotifera</taxon>
        <taxon>Eurotatoria</taxon>
        <taxon>Bdelloidea</taxon>
        <taxon>Philodinida</taxon>
        <taxon>Philodinidae</taxon>
        <taxon>Didymodactylos</taxon>
    </lineage>
</organism>
<dbReference type="EMBL" id="CAJOBA010029107">
    <property type="protein sequence ID" value="CAF3948909.1"/>
    <property type="molecule type" value="Genomic_DNA"/>
</dbReference>
<evidence type="ECO:0000313" key="2">
    <source>
        <dbReference type="EMBL" id="CAF1146811.1"/>
    </source>
</evidence>
<comment type="caution">
    <text evidence="3">The sequence shown here is derived from an EMBL/GenBank/DDBJ whole genome shotgun (WGS) entry which is preliminary data.</text>
</comment>